<dbReference type="PANTHER" id="PTHR12526:SF630">
    <property type="entry name" value="GLYCOSYLTRANSFERASE"/>
    <property type="match status" value="1"/>
</dbReference>
<dbReference type="InterPro" id="IPR028098">
    <property type="entry name" value="Glyco_trans_4-like_N"/>
</dbReference>
<dbReference type="Pfam" id="PF13439">
    <property type="entry name" value="Glyco_transf_4"/>
    <property type="match status" value="1"/>
</dbReference>
<sequence>MNKKKILIVAKSLSEGGAERAAAILSIMLKDFNYDVSIIILDNKVSYDFYGNYFILNKEKLKKNFKTRLGFFIDFRNYVKKNNFNYIIDFRTRNSSLREILIYRFIYKKVKNIIFTIHLPKLFLYVPRPYFLFKKVYSKALKNIVVSQEIKTLLKEKLSLNNTDLIYNAIDINLINKLKNEDILEKDKFILIVGRMNDDIKQIDKLINIYTETNLKERNIKLFIMGSGVLTKDIIDSVKSRGLNNDIHFLSFQENPYKYMSKAMFLVLCSKMEGFPYVILESLACGNPVITFDCRTGPREVIVNEYNGLLVEDQNFLELKNAINKFLADSKLYDFCKSNTLKSVEKYDIKIIAEDWIHVLELAN</sequence>
<accession>A0A1K2IKE1</accession>
<evidence type="ECO:0000313" key="3">
    <source>
        <dbReference type="EMBL" id="SFZ92696.1"/>
    </source>
</evidence>
<name>A0A1K2IKE1_9FLAO</name>
<dbReference type="InterPro" id="IPR001296">
    <property type="entry name" value="Glyco_trans_1"/>
</dbReference>
<organism evidence="3 4">
    <name type="scientific">Flaviramulus basaltis</name>
    <dbReference type="NCBI Taxonomy" id="369401"/>
    <lineage>
        <taxon>Bacteria</taxon>
        <taxon>Pseudomonadati</taxon>
        <taxon>Bacteroidota</taxon>
        <taxon>Flavobacteriia</taxon>
        <taxon>Flavobacteriales</taxon>
        <taxon>Flavobacteriaceae</taxon>
        <taxon>Flaviramulus</taxon>
    </lineage>
</organism>
<dbReference type="STRING" id="369401.SAMN05428642_102895"/>
<dbReference type="EMBL" id="FPKV01000002">
    <property type="protein sequence ID" value="SFZ92696.1"/>
    <property type="molecule type" value="Genomic_DNA"/>
</dbReference>
<keyword evidence="4" id="KW-1185">Reference proteome</keyword>
<feature type="domain" description="Glycosyltransferase subfamily 4-like N-terminal" evidence="2">
    <location>
        <begin position="16"/>
        <end position="173"/>
    </location>
</feature>
<evidence type="ECO:0000259" key="2">
    <source>
        <dbReference type="Pfam" id="PF13439"/>
    </source>
</evidence>
<reference evidence="3 4" key="1">
    <citation type="submission" date="2016-10" db="EMBL/GenBank/DDBJ databases">
        <authorList>
            <person name="de Groot N.N."/>
        </authorList>
    </citation>
    <scope>NUCLEOTIDE SEQUENCE [LARGE SCALE GENOMIC DNA]</scope>
    <source>
        <strain evidence="3 4">DSM 18180</strain>
    </source>
</reference>
<dbReference type="AlphaFoldDB" id="A0A1K2IKE1"/>
<dbReference type="RefSeq" id="WP_072402078.1">
    <property type="nucleotide sequence ID" value="NZ_FPKV01000002.1"/>
</dbReference>
<dbReference type="Gene3D" id="3.40.50.2000">
    <property type="entry name" value="Glycogen Phosphorylase B"/>
    <property type="match status" value="2"/>
</dbReference>
<protein>
    <submittedName>
        <fullName evidence="3">N-acetylgalactosamine-N,N'-diacetylbacillosaminyl-diphospho-undecaprenol 4-alpha-N-acetylgalactosaminyltransferase</fullName>
    </submittedName>
</protein>
<dbReference type="OrthoDB" id="798298at2"/>
<dbReference type="GO" id="GO:0016757">
    <property type="term" value="F:glycosyltransferase activity"/>
    <property type="evidence" value="ECO:0007669"/>
    <property type="project" value="InterPro"/>
</dbReference>
<dbReference type="Pfam" id="PF00534">
    <property type="entry name" value="Glycos_transf_1"/>
    <property type="match status" value="1"/>
</dbReference>
<keyword evidence="3" id="KW-0808">Transferase</keyword>
<proteinExistence type="predicted"/>
<gene>
    <name evidence="3" type="ORF">SAMN05428642_102895</name>
</gene>
<evidence type="ECO:0000313" key="4">
    <source>
        <dbReference type="Proteomes" id="UP000182544"/>
    </source>
</evidence>
<dbReference type="SUPFAM" id="SSF53756">
    <property type="entry name" value="UDP-Glycosyltransferase/glycogen phosphorylase"/>
    <property type="match status" value="1"/>
</dbReference>
<feature type="domain" description="Glycosyl transferase family 1" evidence="1">
    <location>
        <begin position="179"/>
        <end position="340"/>
    </location>
</feature>
<dbReference type="PANTHER" id="PTHR12526">
    <property type="entry name" value="GLYCOSYLTRANSFERASE"/>
    <property type="match status" value="1"/>
</dbReference>
<dbReference type="Proteomes" id="UP000182544">
    <property type="component" value="Unassembled WGS sequence"/>
</dbReference>
<evidence type="ECO:0000259" key="1">
    <source>
        <dbReference type="Pfam" id="PF00534"/>
    </source>
</evidence>